<keyword evidence="2" id="KW-0966">Cell projection</keyword>
<feature type="domain" description="Flagellar hook-length control protein-like C-terminal" evidence="1">
    <location>
        <begin position="262"/>
        <end position="324"/>
    </location>
</feature>
<gene>
    <name evidence="2" type="ORF">GALL_205700</name>
</gene>
<keyword evidence="2" id="KW-0969">Cilium</keyword>
<accession>A0A1J5RN15</accession>
<proteinExistence type="predicted"/>
<dbReference type="InterPro" id="IPR021136">
    <property type="entry name" value="Flagellar_hook_control-like_C"/>
</dbReference>
<comment type="caution">
    <text evidence="2">The sequence shown here is derived from an EMBL/GenBank/DDBJ whole genome shotgun (WGS) entry which is preliminary data.</text>
</comment>
<dbReference type="EMBL" id="MLJW01000133">
    <property type="protein sequence ID" value="OIQ97438.1"/>
    <property type="molecule type" value="Genomic_DNA"/>
</dbReference>
<keyword evidence="2" id="KW-0282">Flagellum</keyword>
<dbReference type="Gene3D" id="3.30.750.140">
    <property type="match status" value="1"/>
</dbReference>
<dbReference type="InterPro" id="IPR038610">
    <property type="entry name" value="FliK-like_C_sf"/>
</dbReference>
<organism evidence="2">
    <name type="scientific">mine drainage metagenome</name>
    <dbReference type="NCBI Taxonomy" id="410659"/>
    <lineage>
        <taxon>unclassified sequences</taxon>
        <taxon>metagenomes</taxon>
        <taxon>ecological metagenomes</taxon>
    </lineage>
</organism>
<name>A0A1J5RN15_9ZZZZ</name>
<evidence type="ECO:0000259" key="1">
    <source>
        <dbReference type="Pfam" id="PF02120"/>
    </source>
</evidence>
<sequence length="328" mass="35813">MLKLPDTAGTNPVARILPMLAIENIGNATQELADRATQFVRGREYVAQVLSKAGESAYNVKVDGEGGKSTLLKMDFGSAAKAGQTVILRYIQDSPVPTFLLTPAQEKSVGSTADISSTAHLIGSYLKVAEESGAPTRYEATAVITQTPANAQVVAHDLKQAVLNSGLFYESHLSKLAQGGDPVVLSIIRQEPQNQVNLPLATLVSQQLTILENQQLSWRGDVWPGQKMDWDVYLRQRNDVTDDDKRQAFGQHQVENDARPISSEMTLHLPRLGKVVVRLDLADSHLRVKILAEQVQALSELKSKSQHLAEAIIGNGQQLDALMVVRHD</sequence>
<reference evidence="2" key="1">
    <citation type="submission" date="2016-10" db="EMBL/GenBank/DDBJ databases">
        <title>Sequence of Gallionella enrichment culture.</title>
        <authorList>
            <person name="Poehlein A."/>
            <person name="Muehling M."/>
            <person name="Daniel R."/>
        </authorList>
    </citation>
    <scope>NUCLEOTIDE SEQUENCE</scope>
</reference>
<protein>
    <submittedName>
        <fullName evidence="2">Flagellar hook-length control protein FliK</fullName>
    </submittedName>
</protein>
<dbReference type="Pfam" id="PF02120">
    <property type="entry name" value="Flg_hook"/>
    <property type="match status" value="1"/>
</dbReference>
<dbReference type="AlphaFoldDB" id="A0A1J5RN15"/>
<evidence type="ECO:0000313" key="2">
    <source>
        <dbReference type="EMBL" id="OIQ97438.1"/>
    </source>
</evidence>